<protein>
    <submittedName>
        <fullName evidence="2">Uncharacterized protein</fullName>
    </submittedName>
</protein>
<dbReference type="Proteomes" id="UP000186817">
    <property type="component" value="Unassembled WGS sequence"/>
</dbReference>
<proteinExistence type="predicted"/>
<sequence length="133" mass="15149">MEKPGSLVTRISDHSEGAEDDDLWAEDSDYGISDRQLQEITLGWRKHSRDKSEFDAGGSEGAGTWRTLLARLVQIPMCSSMCSALPCTGNEGRKEERRKEGGKEGTKERRKERRKEGRQQQRKHLDNIPAGYW</sequence>
<accession>A0A1Q9D6G3</accession>
<feature type="compositionally biased region" description="Basic and acidic residues" evidence="1">
    <location>
        <begin position="91"/>
        <end position="126"/>
    </location>
</feature>
<dbReference type="AlphaFoldDB" id="A0A1Q9D6G3"/>
<feature type="region of interest" description="Disordered" evidence="1">
    <location>
        <begin position="1"/>
        <end position="30"/>
    </location>
</feature>
<keyword evidence="3" id="KW-1185">Reference proteome</keyword>
<reference evidence="2 3" key="1">
    <citation type="submission" date="2016-02" db="EMBL/GenBank/DDBJ databases">
        <title>Genome analysis of coral dinoflagellate symbionts highlights evolutionary adaptations to a symbiotic lifestyle.</title>
        <authorList>
            <person name="Aranda M."/>
            <person name="Li Y."/>
            <person name="Liew Y.J."/>
            <person name="Baumgarten S."/>
            <person name="Simakov O."/>
            <person name="Wilson M."/>
            <person name="Piel J."/>
            <person name="Ashoor H."/>
            <person name="Bougouffa S."/>
            <person name="Bajic V.B."/>
            <person name="Ryu T."/>
            <person name="Ravasi T."/>
            <person name="Bayer T."/>
            <person name="Micklem G."/>
            <person name="Kim H."/>
            <person name="Bhak J."/>
            <person name="Lajeunesse T.C."/>
            <person name="Voolstra C.R."/>
        </authorList>
    </citation>
    <scope>NUCLEOTIDE SEQUENCE [LARGE SCALE GENOMIC DNA]</scope>
    <source>
        <strain evidence="2 3">CCMP2467</strain>
    </source>
</reference>
<gene>
    <name evidence="2" type="ORF">AK812_SmicGene27590</name>
</gene>
<evidence type="ECO:0000313" key="2">
    <source>
        <dbReference type="EMBL" id="OLP90783.1"/>
    </source>
</evidence>
<dbReference type="OrthoDB" id="10360999at2759"/>
<evidence type="ECO:0000256" key="1">
    <source>
        <dbReference type="SAM" id="MobiDB-lite"/>
    </source>
</evidence>
<name>A0A1Q9D6G3_SYMMI</name>
<evidence type="ECO:0000313" key="3">
    <source>
        <dbReference type="Proteomes" id="UP000186817"/>
    </source>
</evidence>
<feature type="region of interest" description="Disordered" evidence="1">
    <location>
        <begin position="83"/>
        <end position="133"/>
    </location>
</feature>
<dbReference type="EMBL" id="LSRX01000695">
    <property type="protein sequence ID" value="OLP90783.1"/>
    <property type="molecule type" value="Genomic_DNA"/>
</dbReference>
<organism evidence="2 3">
    <name type="scientific">Symbiodinium microadriaticum</name>
    <name type="common">Dinoflagellate</name>
    <name type="synonym">Zooxanthella microadriatica</name>
    <dbReference type="NCBI Taxonomy" id="2951"/>
    <lineage>
        <taxon>Eukaryota</taxon>
        <taxon>Sar</taxon>
        <taxon>Alveolata</taxon>
        <taxon>Dinophyceae</taxon>
        <taxon>Suessiales</taxon>
        <taxon>Symbiodiniaceae</taxon>
        <taxon>Symbiodinium</taxon>
    </lineage>
</organism>
<comment type="caution">
    <text evidence="2">The sequence shown here is derived from an EMBL/GenBank/DDBJ whole genome shotgun (WGS) entry which is preliminary data.</text>
</comment>
<feature type="compositionally biased region" description="Acidic residues" evidence="1">
    <location>
        <begin position="18"/>
        <end position="29"/>
    </location>
</feature>